<keyword evidence="6" id="KW-0408">Iron</keyword>
<dbReference type="PANTHER" id="PTHR11601:SF34">
    <property type="entry name" value="CYSTEINE DESULFURASE"/>
    <property type="match status" value="1"/>
</dbReference>
<protein>
    <recommendedName>
        <fullName evidence="9">Aminotransferase class V domain-containing protein</fullName>
    </recommendedName>
</protein>
<evidence type="ECO:0000256" key="2">
    <source>
        <dbReference type="ARBA" id="ARBA00006490"/>
    </source>
</evidence>
<dbReference type="InterPro" id="IPR015421">
    <property type="entry name" value="PyrdxlP-dep_Trfase_major"/>
</dbReference>
<keyword evidence="3" id="KW-0808">Transferase</keyword>
<evidence type="ECO:0000313" key="11">
    <source>
        <dbReference type="Proteomes" id="UP000177395"/>
    </source>
</evidence>
<gene>
    <name evidence="10" type="ORF">A2392_02885</name>
</gene>
<evidence type="ECO:0000256" key="8">
    <source>
        <dbReference type="ARBA" id="ARBA00050776"/>
    </source>
</evidence>
<evidence type="ECO:0000259" key="9">
    <source>
        <dbReference type="Pfam" id="PF00266"/>
    </source>
</evidence>
<dbReference type="GO" id="GO:0031071">
    <property type="term" value="F:cysteine desulfurase activity"/>
    <property type="evidence" value="ECO:0007669"/>
    <property type="project" value="UniProtKB-EC"/>
</dbReference>
<proteinExistence type="inferred from homology"/>
<name>A0A1F6FIT5_9BACT</name>
<evidence type="ECO:0000256" key="5">
    <source>
        <dbReference type="ARBA" id="ARBA00022898"/>
    </source>
</evidence>
<dbReference type="PIRSF" id="PIRSF005572">
    <property type="entry name" value="NifS"/>
    <property type="match status" value="1"/>
</dbReference>
<evidence type="ECO:0000256" key="7">
    <source>
        <dbReference type="ARBA" id="ARBA00023014"/>
    </source>
</evidence>
<keyword evidence="4" id="KW-0479">Metal-binding</keyword>
<comment type="similarity">
    <text evidence="2">Belongs to the class-V pyridoxal-phosphate-dependent aminotransferase family. NifS/IscS subfamily.</text>
</comment>
<evidence type="ECO:0000256" key="4">
    <source>
        <dbReference type="ARBA" id="ARBA00022723"/>
    </source>
</evidence>
<dbReference type="Proteomes" id="UP000177395">
    <property type="component" value="Unassembled WGS sequence"/>
</dbReference>
<evidence type="ECO:0000256" key="1">
    <source>
        <dbReference type="ARBA" id="ARBA00001933"/>
    </source>
</evidence>
<comment type="cofactor">
    <cofactor evidence="1">
        <name>pyridoxal 5'-phosphate</name>
        <dbReference type="ChEBI" id="CHEBI:597326"/>
    </cofactor>
</comment>
<dbReference type="Gene3D" id="3.40.640.10">
    <property type="entry name" value="Type I PLP-dependent aspartate aminotransferase-like (Major domain)"/>
    <property type="match status" value="1"/>
</dbReference>
<feature type="domain" description="Aminotransferase class V" evidence="9">
    <location>
        <begin position="10"/>
        <end position="379"/>
    </location>
</feature>
<reference evidence="10 11" key="1">
    <citation type="journal article" date="2016" name="Nat. Commun.">
        <title>Thousands of microbial genomes shed light on interconnected biogeochemical processes in an aquifer system.</title>
        <authorList>
            <person name="Anantharaman K."/>
            <person name="Brown C.T."/>
            <person name="Hug L.A."/>
            <person name="Sharon I."/>
            <person name="Castelle C.J."/>
            <person name="Probst A.J."/>
            <person name="Thomas B.C."/>
            <person name="Singh A."/>
            <person name="Wilkins M.J."/>
            <person name="Karaoz U."/>
            <person name="Brodie E.L."/>
            <person name="Williams K.H."/>
            <person name="Hubbard S.S."/>
            <person name="Banfield J.F."/>
        </authorList>
    </citation>
    <scope>NUCLEOTIDE SEQUENCE [LARGE SCALE GENOMIC DNA]</scope>
</reference>
<comment type="catalytic activity">
    <reaction evidence="8">
        <text>(sulfur carrier)-H + L-cysteine = (sulfur carrier)-SH + L-alanine</text>
        <dbReference type="Rhea" id="RHEA:43892"/>
        <dbReference type="Rhea" id="RHEA-COMP:14737"/>
        <dbReference type="Rhea" id="RHEA-COMP:14739"/>
        <dbReference type="ChEBI" id="CHEBI:29917"/>
        <dbReference type="ChEBI" id="CHEBI:35235"/>
        <dbReference type="ChEBI" id="CHEBI:57972"/>
        <dbReference type="ChEBI" id="CHEBI:64428"/>
        <dbReference type="EC" id="2.8.1.7"/>
    </reaction>
</comment>
<evidence type="ECO:0000313" key="10">
    <source>
        <dbReference type="EMBL" id="OGG85762.1"/>
    </source>
</evidence>
<evidence type="ECO:0000256" key="3">
    <source>
        <dbReference type="ARBA" id="ARBA00022679"/>
    </source>
</evidence>
<keyword evidence="7" id="KW-0411">Iron-sulfur</keyword>
<accession>A0A1F6FIT5</accession>
<dbReference type="InterPro" id="IPR015424">
    <property type="entry name" value="PyrdxlP-dep_Trfase"/>
</dbReference>
<dbReference type="Gene3D" id="3.90.1150.10">
    <property type="entry name" value="Aspartate Aminotransferase, domain 1"/>
    <property type="match status" value="1"/>
</dbReference>
<evidence type="ECO:0000256" key="6">
    <source>
        <dbReference type="ARBA" id="ARBA00023004"/>
    </source>
</evidence>
<dbReference type="GO" id="GO:0046872">
    <property type="term" value="F:metal ion binding"/>
    <property type="evidence" value="ECO:0007669"/>
    <property type="project" value="UniProtKB-KW"/>
</dbReference>
<organism evidence="10 11">
    <name type="scientific">Candidatus Kaiserbacteria bacterium RIFOXYB1_FULL_46_14</name>
    <dbReference type="NCBI Taxonomy" id="1798531"/>
    <lineage>
        <taxon>Bacteria</taxon>
        <taxon>Candidatus Kaiseribacteriota</taxon>
    </lineage>
</organism>
<dbReference type="PANTHER" id="PTHR11601">
    <property type="entry name" value="CYSTEINE DESULFURYLASE FAMILY MEMBER"/>
    <property type="match status" value="1"/>
</dbReference>
<dbReference type="InterPro" id="IPR015422">
    <property type="entry name" value="PyrdxlP-dep_Trfase_small"/>
</dbReference>
<dbReference type="EMBL" id="MFMS01000005">
    <property type="protein sequence ID" value="OGG85762.1"/>
    <property type="molecule type" value="Genomic_DNA"/>
</dbReference>
<dbReference type="SUPFAM" id="SSF53383">
    <property type="entry name" value="PLP-dependent transferases"/>
    <property type="match status" value="1"/>
</dbReference>
<dbReference type="InterPro" id="IPR000192">
    <property type="entry name" value="Aminotrans_V_dom"/>
</dbReference>
<dbReference type="GO" id="GO:0051536">
    <property type="term" value="F:iron-sulfur cluster binding"/>
    <property type="evidence" value="ECO:0007669"/>
    <property type="project" value="UniProtKB-KW"/>
</dbReference>
<dbReference type="AlphaFoldDB" id="A0A1F6FIT5"/>
<keyword evidence="5" id="KW-0663">Pyridoxal phosphate</keyword>
<dbReference type="Gene3D" id="1.10.260.50">
    <property type="match status" value="1"/>
</dbReference>
<dbReference type="InterPro" id="IPR016454">
    <property type="entry name" value="Cysteine_dSase"/>
</dbReference>
<sequence length="400" mass="43229">MLNNWFKRRVYLDYAAATPARNEVLKAMSPFWSDRYGNPGAIHTAGVLAKSAVEEARETVARTLRVRATDIIFTSGGTESNNLAIRGAVRAMRLANVPATDIEIISTAIEHPSVSECLKRLIEEGVRVIYAPIDTEGKVIAEEFKKLLSHRTRLVTIAYANSETGVVQDISRLSRMVRMFEKENGLTIPFHTDAAQAPRWLPCALDSLGVDMMSLDAGKCEGPKGVGVLVKRSRVALSSITGGGGQEFKLRPGTEPVPLIVGAATAISLAQKEHESKSAAASKLRDRWIKELTKLPGVLLNGSATERLPNNVNISLPGFDTEFAVVVLDAAGIAASTKSACSASGSGRSHVVYTMTGDEARAASTIRFTLGPETSWRDLKQTTHALRKHIEKMHQSGLTV</sequence>
<dbReference type="STRING" id="1798531.A2392_02885"/>
<dbReference type="Pfam" id="PF00266">
    <property type="entry name" value="Aminotran_5"/>
    <property type="match status" value="1"/>
</dbReference>
<comment type="caution">
    <text evidence="10">The sequence shown here is derived from an EMBL/GenBank/DDBJ whole genome shotgun (WGS) entry which is preliminary data.</text>
</comment>